<evidence type="ECO:0000259" key="4">
    <source>
        <dbReference type="PROSITE" id="PS51387"/>
    </source>
</evidence>
<evidence type="ECO:0000256" key="1">
    <source>
        <dbReference type="ARBA" id="ARBA00008000"/>
    </source>
</evidence>
<dbReference type="PROSITE" id="PS51387">
    <property type="entry name" value="FAD_PCMH"/>
    <property type="match status" value="1"/>
</dbReference>
<evidence type="ECO:0000256" key="3">
    <source>
        <dbReference type="ARBA" id="ARBA00022827"/>
    </source>
</evidence>
<sequence>MSELERDLARALPALRTSTDPADRVAYARDLWPRHHLAVRAGNVAAHRPGIIVWPSSTDDVRALVMWANATRTPLVPFGAGSGVCAGILPREDVVVVDLKRMNRWRRFDPRAPVLDVEAGHLGLPLEEELGRRGFTLGHFPSSILCSTVGGWIAARSAGQNSGYYGKMEDMVAALECVTGKGDVVTLQRRTHGPDLVPLIVGSEGTLAIVTSATLRLHRATATRGFASWSFPSTEDGWEAMRVLFQSGLRPAVCRLYDPFDAMLARRGSVSHGPKKERAPGAGAAVLRALLRRPAAFNALIDSGLGTKAFGGALIVAVFEGPGDRPVRDLEAARRIVERSRGEYRGEGPARRWLSHRYAISYRQAPTIASGLFLDTMEICATWSRLGALYHGVRRALGESVFVMAHLSHAYPDGCCIYFSFAGSAAPGAKAGEWDAACERVYDATWQRALDAAIAAGGTLAHHHGAGRSKAPHLGKELGAGVDVVRALKRALDPAGILNPGNLIPAPTATEAVPS</sequence>
<dbReference type="PANTHER" id="PTHR46568:SF1">
    <property type="entry name" value="ALKYLDIHYDROXYACETONEPHOSPHATE SYNTHASE, PEROXISOMAL"/>
    <property type="match status" value="1"/>
</dbReference>
<dbReference type="InterPro" id="IPR036318">
    <property type="entry name" value="FAD-bd_PCMH-like_sf"/>
</dbReference>
<dbReference type="InterPro" id="IPR006094">
    <property type="entry name" value="Oxid_FAD_bind_N"/>
</dbReference>
<dbReference type="Gene3D" id="3.30.70.3450">
    <property type="match status" value="1"/>
</dbReference>
<dbReference type="Pfam" id="PF02913">
    <property type="entry name" value="FAD-oxidase_C"/>
    <property type="match status" value="1"/>
</dbReference>
<dbReference type="SUPFAM" id="SSF56176">
    <property type="entry name" value="FAD-binding/transporter-associated domain-like"/>
    <property type="match status" value="1"/>
</dbReference>
<dbReference type="RefSeq" id="WP_394828407.1">
    <property type="nucleotide sequence ID" value="NZ_CP089984.1"/>
</dbReference>
<gene>
    <name evidence="5" type="ORF">LZC94_16270</name>
</gene>
<dbReference type="Gene3D" id="3.30.300.330">
    <property type="match status" value="1"/>
</dbReference>
<name>A0ABZ2M8E5_9BACT</name>
<feature type="domain" description="FAD-binding PCMH-type" evidence="4">
    <location>
        <begin position="45"/>
        <end position="220"/>
    </location>
</feature>
<comment type="similarity">
    <text evidence="1">Belongs to the FAD-binding oxidoreductase/transferase type 4 family.</text>
</comment>
<keyword evidence="6" id="KW-1185">Reference proteome</keyword>
<dbReference type="InterPro" id="IPR016164">
    <property type="entry name" value="FAD-linked_Oxase-like_C"/>
</dbReference>
<reference evidence="5 6" key="1">
    <citation type="submission" date="2021-12" db="EMBL/GenBank/DDBJ databases">
        <title>Discovery of the Pendulisporaceae a myxobacterial family with distinct sporulation behavior and unique specialized metabolism.</title>
        <authorList>
            <person name="Garcia R."/>
            <person name="Popoff A."/>
            <person name="Bader C.D."/>
            <person name="Loehr J."/>
            <person name="Walesch S."/>
            <person name="Walt C."/>
            <person name="Boldt J."/>
            <person name="Bunk B."/>
            <person name="Haeckl F.J.F.P.J."/>
            <person name="Gunesch A.P."/>
            <person name="Birkelbach J."/>
            <person name="Nuebel U."/>
            <person name="Pietschmann T."/>
            <person name="Bach T."/>
            <person name="Mueller R."/>
        </authorList>
    </citation>
    <scope>NUCLEOTIDE SEQUENCE [LARGE SCALE GENOMIC DNA]</scope>
    <source>
        <strain evidence="5 6">MSr11954</strain>
    </source>
</reference>
<evidence type="ECO:0000256" key="2">
    <source>
        <dbReference type="ARBA" id="ARBA00022630"/>
    </source>
</evidence>
<dbReference type="InterPro" id="IPR016166">
    <property type="entry name" value="FAD-bd_PCMH"/>
</dbReference>
<accession>A0ABZ2M8E5</accession>
<dbReference type="Gene3D" id="3.30.465.10">
    <property type="match status" value="1"/>
</dbReference>
<dbReference type="SUPFAM" id="SSF55103">
    <property type="entry name" value="FAD-linked oxidases, C-terminal domain"/>
    <property type="match status" value="1"/>
</dbReference>
<dbReference type="EMBL" id="CP089984">
    <property type="protein sequence ID" value="WXB18780.1"/>
    <property type="molecule type" value="Genomic_DNA"/>
</dbReference>
<keyword evidence="2" id="KW-0285">Flavoprotein</keyword>
<proteinExistence type="inferred from homology"/>
<organism evidence="5 6">
    <name type="scientific">Pendulispora albinea</name>
    <dbReference type="NCBI Taxonomy" id="2741071"/>
    <lineage>
        <taxon>Bacteria</taxon>
        <taxon>Pseudomonadati</taxon>
        <taxon>Myxococcota</taxon>
        <taxon>Myxococcia</taxon>
        <taxon>Myxococcales</taxon>
        <taxon>Sorangiineae</taxon>
        <taxon>Pendulisporaceae</taxon>
        <taxon>Pendulispora</taxon>
    </lineage>
</organism>
<dbReference type="PANTHER" id="PTHR46568">
    <property type="entry name" value="ALKYLDIHYDROXYACETONEPHOSPHATE SYNTHASE, PEROXISOMAL"/>
    <property type="match status" value="1"/>
</dbReference>
<dbReference type="InterPro" id="IPR004113">
    <property type="entry name" value="FAD-bd_oxidored_4_C"/>
</dbReference>
<keyword evidence="3" id="KW-0274">FAD</keyword>
<evidence type="ECO:0000313" key="6">
    <source>
        <dbReference type="Proteomes" id="UP001370348"/>
    </source>
</evidence>
<dbReference type="Pfam" id="PF01565">
    <property type="entry name" value="FAD_binding_4"/>
    <property type="match status" value="1"/>
</dbReference>
<dbReference type="InterPro" id="IPR025650">
    <property type="entry name" value="Alkyl-DHAP_Synthase"/>
</dbReference>
<dbReference type="Proteomes" id="UP001370348">
    <property type="component" value="Chromosome"/>
</dbReference>
<protein>
    <submittedName>
        <fullName evidence="5">FAD-binding oxidoreductase</fullName>
    </submittedName>
</protein>
<dbReference type="Gene3D" id="1.10.45.10">
    <property type="entry name" value="Vanillyl-alcohol Oxidase, Chain A, domain 4"/>
    <property type="match status" value="1"/>
</dbReference>
<evidence type="ECO:0000313" key="5">
    <source>
        <dbReference type="EMBL" id="WXB18780.1"/>
    </source>
</evidence>
<dbReference type="InterPro" id="IPR016169">
    <property type="entry name" value="FAD-bd_PCMH_sub2"/>
</dbReference>
<dbReference type="InterPro" id="IPR016171">
    <property type="entry name" value="Vanillyl_alc_oxidase_C-sub2"/>
</dbReference>